<protein>
    <recommendedName>
        <fullName evidence="12">Phytocyanin domain-containing protein</fullName>
    </recommendedName>
</protein>
<proteinExistence type="inferred from homology"/>
<dbReference type="PROSITE" id="PS51257">
    <property type="entry name" value="PROKAR_LIPOPROTEIN"/>
    <property type="match status" value="1"/>
</dbReference>
<dbReference type="Gene3D" id="2.60.40.420">
    <property type="entry name" value="Cupredoxins - blue copper proteins"/>
    <property type="match status" value="1"/>
</dbReference>
<dbReference type="GO" id="GO:0098552">
    <property type="term" value="C:side of membrane"/>
    <property type="evidence" value="ECO:0007669"/>
    <property type="project" value="UniProtKB-KW"/>
</dbReference>
<organism evidence="13 14">
    <name type="scientific">Rhynchospora breviuscula</name>
    <dbReference type="NCBI Taxonomy" id="2022672"/>
    <lineage>
        <taxon>Eukaryota</taxon>
        <taxon>Viridiplantae</taxon>
        <taxon>Streptophyta</taxon>
        <taxon>Embryophyta</taxon>
        <taxon>Tracheophyta</taxon>
        <taxon>Spermatophyta</taxon>
        <taxon>Magnoliopsida</taxon>
        <taxon>Liliopsida</taxon>
        <taxon>Poales</taxon>
        <taxon>Cyperaceae</taxon>
        <taxon>Cyperoideae</taxon>
        <taxon>Rhynchosporeae</taxon>
        <taxon>Rhynchospora</taxon>
    </lineage>
</organism>
<comment type="caution">
    <text evidence="13">The sequence shown here is derived from an EMBL/GenBank/DDBJ whole genome shotgun (WGS) entry which is preliminary data.</text>
</comment>
<dbReference type="InterPro" id="IPR039391">
    <property type="entry name" value="Phytocyanin-like"/>
</dbReference>
<evidence type="ECO:0000256" key="11">
    <source>
        <dbReference type="SAM" id="SignalP"/>
    </source>
</evidence>
<dbReference type="InterPro" id="IPR008972">
    <property type="entry name" value="Cupredoxin"/>
</dbReference>
<dbReference type="Pfam" id="PF02298">
    <property type="entry name" value="Cu_bind_like"/>
    <property type="match status" value="1"/>
</dbReference>
<keyword evidence="14" id="KW-1185">Reference proteome</keyword>
<keyword evidence="3 11" id="KW-0732">Signal</keyword>
<evidence type="ECO:0000256" key="3">
    <source>
        <dbReference type="ARBA" id="ARBA00022729"/>
    </source>
</evidence>
<feature type="chain" id="PRO_5040450650" description="Phytocyanin domain-containing protein" evidence="11">
    <location>
        <begin position="26"/>
        <end position="194"/>
    </location>
</feature>
<keyword evidence="2" id="KW-0336">GPI-anchor</keyword>
<evidence type="ECO:0000256" key="10">
    <source>
        <dbReference type="SAM" id="Phobius"/>
    </source>
</evidence>
<evidence type="ECO:0000256" key="8">
    <source>
        <dbReference type="ARBA" id="ARBA00035011"/>
    </source>
</evidence>
<evidence type="ECO:0000256" key="1">
    <source>
        <dbReference type="ARBA" id="ARBA00004589"/>
    </source>
</evidence>
<keyword evidence="4 10" id="KW-0472">Membrane</keyword>
<name>A0A9Q0CI32_9POAL</name>
<dbReference type="AlphaFoldDB" id="A0A9Q0CI32"/>
<keyword evidence="6" id="KW-0325">Glycoprotein</keyword>
<keyword evidence="7" id="KW-0449">Lipoprotein</keyword>
<feature type="domain" description="Phytocyanin" evidence="12">
    <location>
        <begin position="26"/>
        <end position="130"/>
    </location>
</feature>
<evidence type="ECO:0000313" key="13">
    <source>
        <dbReference type="EMBL" id="KAJ1694233.1"/>
    </source>
</evidence>
<gene>
    <name evidence="13" type="ORF">LUZ63_010931</name>
</gene>
<dbReference type="FunFam" id="2.60.40.420:FF:000010">
    <property type="entry name" value="Early nodulin-like protein 1"/>
    <property type="match status" value="1"/>
</dbReference>
<sequence>MRKMCQIPSLISLSLLVFFTSSCLCVQYKVGDLNAWGIPPSSNPNVYSLWSQAHKFQLYDTLLFLYPPSQDAVLQVTEKAYNNCAVSDPILRIDDGNSIFNLTHPGRFYFISVIAAHCLKNQKLTVDVPSANGTFFPPAEGPAGAAMGPDAASPMYPVVFGPSAAQSSDAVSARVSGTVAILFAGVMLFWYALF</sequence>
<feature type="transmembrane region" description="Helical" evidence="10">
    <location>
        <begin position="175"/>
        <end position="193"/>
    </location>
</feature>
<dbReference type="InterPro" id="IPR003245">
    <property type="entry name" value="Phytocyanin_dom"/>
</dbReference>
<evidence type="ECO:0000256" key="6">
    <source>
        <dbReference type="ARBA" id="ARBA00023180"/>
    </source>
</evidence>
<evidence type="ECO:0000256" key="2">
    <source>
        <dbReference type="ARBA" id="ARBA00022622"/>
    </source>
</evidence>
<dbReference type="GO" id="GO:0012505">
    <property type="term" value="C:endomembrane system"/>
    <property type="evidence" value="ECO:0007669"/>
    <property type="project" value="UniProtKB-SubCell"/>
</dbReference>
<evidence type="ECO:0000256" key="9">
    <source>
        <dbReference type="ARBA" id="ARBA00037868"/>
    </source>
</evidence>
<keyword evidence="10" id="KW-0812">Transmembrane</keyword>
<comment type="similarity">
    <text evidence="8">Belongs to the early nodulin-like (ENODL) family.</text>
</comment>
<feature type="signal peptide" evidence="11">
    <location>
        <begin position="1"/>
        <end position="25"/>
    </location>
</feature>
<dbReference type="OrthoDB" id="782862at2759"/>
<comment type="subcellular location">
    <subcellularLocation>
        <location evidence="9">Endomembrane system</location>
        <topology evidence="9">Lipid-anchor</topology>
    </subcellularLocation>
    <subcellularLocation>
        <location evidence="1">Membrane</location>
        <topology evidence="1">Lipid-anchor</topology>
        <topology evidence="1">GPI-anchor</topology>
    </subcellularLocation>
</comment>
<evidence type="ECO:0000259" key="12">
    <source>
        <dbReference type="PROSITE" id="PS51485"/>
    </source>
</evidence>
<evidence type="ECO:0000256" key="5">
    <source>
        <dbReference type="ARBA" id="ARBA00023157"/>
    </source>
</evidence>
<keyword evidence="10" id="KW-1133">Transmembrane helix</keyword>
<dbReference type="Proteomes" id="UP001151287">
    <property type="component" value="Unassembled WGS sequence"/>
</dbReference>
<dbReference type="GO" id="GO:0009055">
    <property type="term" value="F:electron transfer activity"/>
    <property type="evidence" value="ECO:0007669"/>
    <property type="project" value="InterPro"/>
</dbReference>
<dbReference type="EMBL" id="JAMQYH010000003">
    <property type="protein sequence ID" value="KAJ1694233.1"/>
    <property type="molecule type" value="Genomic_DNA"/>
</dbReference>
<accession>A0A9Q0CI32</accession>
<evidence type="ECO:0000313" key="14">
    <source>
        <dbReference type="Proteomes" id="UP001151287"/>
    </source>
</evidence>
<evidence type="ECO:0000256" key="7">
    <source>
        <dbReference type="ARBA" id="ARBA00023288"/>
    </source>
</evidence>
<dbReference type="GO" id="GO:0005886">
    <property type="term" value="C:plasma membrane"/>
    <property type="evidence" value="ECO:0007669"/>
    <property type="project" value="TreeGrafter"/>
</dbReference>
<reference evidence="13" key="1">
    <citation type="journal article" date="2022" name="Cell">
        <title>Repeat-based holocentromeres influence genome architecture and karyotype evolution.</title>
        <authorList>
            <person name="Hofstatter P.G."/>
            <person name="Thangavel G."/>
            <person name="Lux T."/>
            <person name="Neumann P."/>
            <person name="Vondrak T."/>
            <person name="Novak P."/>
            <person name="Zhang M."/>
            <person name="Costa L."/>
            <person name="Castellani M."/>
            <person name="Scott A."/>
            <person name="Toegelov H."/>
            <person name="Fuchs J."/>
            <person name="Mata-Sucre Y."/>
            <person name="Dias Y."/>
            <person name="Vanzela A.L.L."/>
            <person name="Huettel B."/>
            <person name="Almeida C.C.S."/>
            <person name="Simkova H."/>
            <person name="Souza G."/>
            <person name="Pedrosa-Harand A."/>
            <person name="Macas J."/>
            <person name="Mayer K.F.X."/>
            <person name="Houben A."/>
            <person name="Marques A."/>
        </authorList>
    </citation>
    <scope>NUCLEOTIDE SEQUENCE</scope>
    <source>
        <strain evidence="13">RhyBre1mFocal</strain>
    </source>
</reference>
<evidence type="ECO:0000256" key="4">
    <source>
        <dbReference type="ARBA" id="ARBA00023136"/>
    </source>
</evidence>
<dbReference type="PANTHER" id="PTHR33021:SF44">
    <property type="entry name" value="EARLY NODULIN-LIKE PROTEIN 8"/>
    <property type="match status" value="1"/>
</dbReference>
<dbReference type="PROSITE" id="PS51485">
    <property type="entry name" value="PHYTOCYANIN"/>
    <property type="match status" value="1"/>
</dbReference>
<keyword evidence="5" id="KW-1015">Disulfide bond</keyword>
<dbReference type="PANTHER" id="PTHR33021">
    <property type="entry name" value="BLUE COPPER PROTEIN"/>
    <property type="match status" value="1"/>
</dbReference>
<dbReference type="SUPFAM" id="SSF49503">
    <property type="entry name" value="Cupredoxins"/>
    <property type="match status" value="1"/>
</dbReference>